<name>A0ABT7GNE6_9ACTN</name>
<keyword evidence="3" id="KW-1185">Reference proteome</keyword>
<proteinExistence type="predicted"/>
<dbReference type="RefSeq" id="WP_285340774.1">
    <property type="nucleotide sequence ID" value="NZ_JASITI010000004.1"/>
</dbReference>
<comment type="caution">
    <text evidence="2">The sequence shown here is derived from an EMBL/GenBank/DDBJ whole genome shotgun (WGS) entry which is preliminary data.</text>
</comment>
<sequence>MPRSGPGTFTAAKVSAGRHGIGPVRRYRVEVEDGSGLDADQAAREVDAILADRRGWIRDDRYGFQLTAQGTVDFTVRIATPQTTDRLCEVTTPELVGETNCSAGHTVVVNLKRWQQGSPQFDGPVSEYRALIINHEVGHEMGRGHETCPAPGKPAPAMMQQLKGLMGCKANAWPHNRNGTYLSGPPVP</sequence>
<protein>
    <submittedName>
        <fullName evidence="2">DUF3152 domain-containing protein</fullName>
    </submittedName>
</protein>
<organism evidence="2 3">
    <name type="scientific">Streptomyces katrae</name>
    <dbReference type="NCBI Taxonomy" id="68223"/>
    <lineage>
        <taxon>Bacteria</taxon>
        <taxon>Bacillati</taxon>
        <taxon>Actinomycetota</taxon>
        <taxon>Actinomycetes</taxon>
        <taxon>Kitasatosporales</taxon>
        <taxon>Streptomycetaceae</taxon>
        <taxon>Streptomyces</taxon>
    </lineage>
</organism>
<gene>
    <name evidence="2" type="ORF">QEZ40_004531</name>
</gene>
<evidence type="ECO:0000313" key="3">
    <source>
        <dbReference type="Proteomes" id="UP001223390"/>
    </source>
</evidence>
<reference evidence="2 3" key="1">
    <citation type="submission" date="2023-05" db="EMBL/GenBank/DDBJ databases">
        <title>Sequencing and Assembly of Streptomyces sp. NP73.</title>
        <authorList>
            <person name="Konwar A.N."/>
            <person name="Saikia K."/>
            <person name="Thakur D."/>
        </authorList>
    </citation>
    <scope>NUCLEOTIDE SEQUENCE [LARGE SCALE GENOMIC DNA]</scope>
    <source>
        <strain evidence="2 3">NP73</strain>
    </source>
</reference>
<evidence type="ECO:0000259" key="1">
    <source>
        <dbReference type="Pfam" id="PF11350"/>
    </source>
</evidence>
<evidence type="ECO:0000313" key="2">
    <source>
        <dbReference type="EMBL" id="MDK9495097.1"/>
    </source>
</evidence>
<feature type="domain" description="DUF3152" evidence="1">
    <location>
        <begin position="3"/>
        <end position="164"/>
    </location>
</feature>
<dbReference type="SUPFAM" id="SSF55486">
    <property type="entry name" value="Metalloproteases ('zincins'), catalytic domain"/>
    <property type="match status" value="1"/>
</dbReference>
<dbReference type="EMBL" id="JASITI010000004">
    <property type="protein sequence ID" value="MDK9495097.1"/>
    <property type="molecule type" value="Genomic_DNA"/>
</dbReference>
<dbReference type="InterPro" id="IPR022603">
    <property type="entry name" value="DUF3152"/>
</dbReference>
<accession>A0ABT7GNE6</accession>
<dbReference type="Pfam" id="PF11350">
    <property type="entry name" value="DUF3152"/>
    <property type="match status" value="1"/>
</dbReference>
<dbReference type="Proteomes" id="UP001223390">
    <property type="component" value="Unassembled WGS sequence"/>
</dbReference>